<dbReference type="Pfam" id="PF05739">
    <property type="entry name" value="SNARE"/>
    <property type="match status" value="1"/>
</dbReference>
<dbReference type="OrthoDB" id="428895at2759"/>
<reference evidence="4" key="1">
    <citation type="submission" date="2022-12" db="EMBL/GenBank/DDBJ databases">
        <title>Genome assemblies of Blomia tropicalis.</title>
        <authorList>
            <person name="Cui Y."/>
        </authorList>
    </citation>
    <scope>NUCLEOTIDE SEQUENCE</scope>
    <source>
        <tissue evidence="4">Adult mites</tissue>
    </source>
</reference>
<protein>
    <recommendedName>
        <fullName evidence="3">t-SNARE coiled-coil homology domain-containing protein</fullName>
    </recommendedName>
</protein>
<organism evidence="4 5">
    <name type="scientific">Blomia tropicalis</name>
    <name type="common">Mite</name>
    <dbReference type="NCBI Taxonomy" id="40697"/>
    <lineage>
        <taxon>Eukaryota</taxon>
        <taxon>Metazoa</taxon>
        <taxon>Ecdysozoa</taxon>
        <taxon>Arthropoda</taxon>
        <taxon>Chelicerata</taxon>
        <taxon>Arachnida</taxon>
        <taxon>Acari</taxon>
        <taxon>Acariformes</taxon>
        <taxon>Sarcoptiformes</taxon>
        <taxon>Astigmata</taxon>
        <taxon>Glycyphagoidea</taxon>
        <taxon>Echimyopodidae</taxon>
        <taxon>Blomia</taxon>
    </lineage>
</organism>
<proteinExistence type="predicted"/>
<feature type="domain" description="T-SNARE coiled-coil homology" evidence="3">
    <location>
        <begin position="157"/>
        <end position="209"/>
    </location>
</feature>
<evidence type="ECO:0000313" key="4">
    <source>
        <dbReference type="EMBL" id="KAJ6217573.1"/>
    </source>
</evidence>
<sequence length="211" mass="24564">MDNVWLRDHDSIDELANDLMHKLNQRNQYPINTQPFAKSDLHIKDLFRKFVQKVGQLQENLNQISSQNRITQRESERRQRCVDNLNNRLKQIENQINNPDCDRRNALFSYNNYQSISHNQNEAPTIGWNDLDNESANGSNGQSVTQLKETQKLLLKEILEDITHAVEETDDRLTRNTRNIRVVNKKTSTCGYWTVIILLLIAIIVVALVPN</sequence>
<dbReference type="InterPro" id="IPR000727">
    <property type="entry name" value="T_SNARE_dom"/>
</dbReference>
<dbReference type="AlphaFoldDB" id="A0A9Q0M2L5"/>
<evidence type="ECO:0000256" key="2">
    <source>
        <dbReference type="SAM" id="Phobius"/>
    </source>
</evidence>
<keyword evidence="2" id="KW-0472">Membrane</keyword>
<dbReference type="Proteomes" id="UP001142055">
    <property type="component" value="Chromosome 3"/>
</dbReference>
<keyword evidence="1" id="KW-0175">Coiled coil</keyword>
<gene>
    <name evidence="4" type="ORF">RDWZM_008730</name>
</gene>
<evidence type="ECO:0000313" key="5">
    <source>
        <dbReference type="Proteomes" id="UP001142055"/>
    </source>
</evidence>
<dbReference type="OMA" id="NERTPYS"/>
<keyword evidence="5" id="KW-1185">Reference proteome</keyword>
<keyword evidence="2" id="KW-0812">Transmembrane</keyword>
<feature type="coiled-coil region" evidence="1">
    <location>
        <begin position="54"/>
        <end position="95"/>
    </location>
</feature>
<comment type="caution">
    <text evidence="4">The sequence shown here is derived from an EMBL/GenBank/DDBJ whole genome shotgun (WGS) entry which is preliminary data.</text>
</comment>
<name>A0A9Q0M2L5_BLOTA</name>
<evidence type="ECO:0000259" key="3">
    <source>
        <dbReference type="Pfam" id="PF05739"/>
    </source>
</evidence>
<dbReference type="EMBL" id="JAPWDV010000003">
    <property type="protein sequence ID" value="KAJ6217573.1"/>
    <property type="molecule type" value="Genomic_DNA"/>
</dbReference>
<keyword evidence="2" id="KW-1133">Transmembrane helix</keyword>
<evidence type="ECO:0000256" key="1">
    <source>
        <dbReference type="SAM" id="Coils"/>
    </source>
</evidence>
<feature type="transmembrane region" description="Helical" evidence="2">
    <location>
        <begin position="191"/>
        <end position="209"/>
    </location>
</feature>
<accession>A0A9Q0M2L5</accession>